<evidence type="ECO:0000313" key="3">
    <source>
        <dbReference type="Proteomes" id="UP000467105"/>
    </source>
</evidence>
<dbReference type="AlphaFoldDB" id="A0A7I7YPG2"/>
<accession>A0A7I7YPG2</accession>
<gene>
    <name evidence="2" type="ORF">MPRM_10370</name>
</gene>
<sequence length="67" mass="7304">MRCAPPNVTFHSVRRTRLPWVCAPLFAGRMAGDVLLVGTSAWVVALAAASSYLDERMFATLIIVVIN</sequence>
<feature type="transmembrane region" description="Helical" evidence="1">
    <location>
        <begin position="34"/>
        <end position="53"/>
    </location>
</feature>
<name>A0A7I7YPG2_9MYCO</name>
<proteinExistence type="predicted"/>
<evidence type="ECO:0000256" key="1">
    <source>
        <dbReference type="SAM" id="Phobius"/>
    </source>
</evidence>
<keyword evidence="3" id="KW-1185">Reference proteome</keyword>
<keyword evidence="1" id="KW-0812">Transmembrane</keyword>
<keyword evidence="1" id="KW-0472">Membrane</keyword>
<keyword evidence="1" id="KW-1133">Transmembrane helix</keyword>
<protein>
    <submittedName>
        <fullName evidence="2">Uncharacterized protein</fullName>
    </submittedName>
</protein>
<dbReference type="Proteomes" id="UP000467105">
    <property type="component" value="Chromosome"/>
</dbReference>
<dbReference type="EMBL" id="AP022614">
    <property type="protein sequence ID" value="BBZ43756.1"/>
    <property type="molecule type" value="Genomic_DNA"/>
</dbReference>
<organism evidence="2 3">
    <name type="scientific">Mycobacterium parmense</name>
    <dbReference type="NCBI Taxonomy" id="185642"/>
    <lineage>
        <taxon>Bacteria</taxon>
        <taxon>Bacillati</taxon>
        <taxon>Actinomycetota</taxon>
        <taxon>Actinomycetes</taxon>
        <taxon>Mycobacteriales</taxon>
        <taxon>Mycobacteriaceae</taxon>
        <taxon>Mycobacterium</taxon>
        <taxon>Mycobacterium simiae complex</taxon>
    </lineage>
</organism>
<evidence type="ECO:0000313" key="2">
    <source>
        <dbReference type="EMBL" id="BBZ43756.1"/>
    </source>
</evidence>
<reference evidence="2 3" key="1">
    <citation type="journal article" date="2019" name="Emerg. Microbes Infect.">
        <title>Comprehensive subspecies identification of 175 nontuberculous mycobacteria species based on 7547 genomic profiles.</title>
        <authorList>
            <person name="Matsumoto Y."/>
            <person name="Kinjo T."/>
            <person name="Motooka D."/>
            <person name="Nabeya D."/>
            <person name="Jung N."/>
            <person name="Uechi K."/>
            <person name="Horii T."/>
            <person name="Iida T."/>
            <person name="Fujita J."/>
            <person name="Nakamura S."/>
        </authorList>
    </citation>
    <scope>NUCLEOTIDE SEQUENCE [LARGE SCALE GENOMIC DNA]</scope>
    <source>
        <strain evidence="2 3">JCM 14742</strain>
    </source>
</reference>